<keyword evidence="2" id="KW-1185">Reference proteome</keyword>
<organism evidence="1 2">
    <name type="scientific">Paramuricea clavata</name>
    <name type="common">Red gorgonian</name>
    <name type="synonym">Violescent sea-whip</name>
    <dbReference type="NCBI Taxonomy" id="317549"/>
    <lineage>
        <taxon>Eukaryota</taxon>
        <taxon>Metazoa</taxon>
        <taxon>Cnidaria</taxon>
        <taxon>Anthozoa</taxon>
        <taxon>Octocorallia</taxon>
        <taxon>Malacalcyonacea</taxon>
        <taxon>Plexauridae</taxon>
        <taxon>Paramuricea</taxon>
    </lineage>
</organism>
<evidence type="ECO:0000313" key="1">
    <source>
        <dbReference type="EMBL" id="CAB3991018.1"/>
    </source>
</evidence>
<dbReference type="Proteomes" id="UP001152795">
    <property type="component" value="Unassembled WGS sequence"/>
</dbReference>
<proteinExistence type="predicted"/>
<dbReference type="AlphaFoldDB" id="A0A6S7GGC7"/>
<dbReference type="EMBL" id="CACRXK020001774">
    <property type="protein sequence ID" value="CAB3991018.1"/>
    <property type="molecule type" value="Genomic_DNA"/>
</dbReference>
<gene>
    <name evidence="1" type="ORF">PACLA_8A002622</name>
</gene>
<accession>A0A6S7GGC7</accession>
<evidence type="ECO:0000313" key="2">
    <source>
        <dbReference type="Proteomes" id="UP001152795"/>
    </source>
</evidence>
<name>A0A6S7GGC7_PARCT</name>
<comment type="caution">
    <text evidence="1">The sequence shown here is derived from an EMBL/GenBank/DDBJ whole genome shotgun (WGS) entry which is preliminary data.</text>
</comment>
<reference evidence="1" key="1">
    <citation type="submission" date="2020-04" db="EMBL/GenBank/DDBJ databases">
        <authorList>
            <person name="Alioto T."/>
            <person name="Alioto T."/>
            <person name="Gomez Garrido J."/>
        </authorList>
    </citation>
    <scope>NUCLEOTIDE SEQUENCE</scope>
    <source>
        <strain evidence="1">A484AB</strain>
    </source>
</reference>
<protein>
    <submittedName>
        <fullName evidence="1">Uncharacterized protein</fullName>
    </submittedName>
</protein>
<sequence length="159" mass="18489">MKLNAKKTKDMWICFKAAIPEPPHLKIGDDTIERVKSFKLLEQRRDKLSIREYEKVINDETHPCRKYIPDMVTNKWINKTITTRAKSGKERALIAPVQAEVQQKKGNFIPSEKQYSHGVEDEVIQPRSSQPKKNRKQSVMVKKIQSMVKVRGMKKKISS</sequence>